<evidence type="ECO:0000313" key="2">
    <source>
        <dbReference type="EMBL" id="KAF2166815.1"/>
    </source>
</evidence>
<keyword evidence="3" id="KW-1185">Reference proteome</keyword>
<dbReference type="GeneID" id="54559800"/>
<gene>
    <name evidence="2" type="ORF">M409DRAFT_22871</name>
</gene>
<name>A0A6A6CI50_ZASCE</name>
<dbReference type="AlphaFoldDB" id="A0A6A6CI50"/>
<organism evidence="2 3">
    <name type="scientific">Zasmidium cellare ATCC 36951</name>
    <dbReference type="NCBI Taxonomy" id="1080233"/>
    <lineage>
        <taxon>Eukaryota</taxon>
        <taxon>Fungi</taxon>
        <taxon>Dikarya</taxon>
        <taxon>Ascomycota</taxon>
        <taxon>Pezizomycotina</taxon>
        <taxon>Dothideomycetes</taxon>
        <taxon>Dothideomycetidae</taxon>
        <taxon>Mycosphaerellales</taxon>
        <taxon>Mycosphaerellaceae</taxon>
        <taxon>Zasmidium</taxon>
    </lineage>
</organism>
<feature type="region of interest" description="Disordered" evidence="1">
    <location>
        <begin position="16"/>
        <end position="65"/>
    </location>
</feature>
<dbReference type="Proteomes" id="UP000799537">
    <property type="component" value="Unassembled WGS sequence"/>
</dbReference>
<dbReference type="RefSeq" id="XP_033667704.1">
    <property type="nucleotide sequence ID" value="XM_033806528.1"/>
</dbReference>
<protein>
    <submittedName>
        <fullName evidence="2">Uncharacterized protein</fullName>
    </submittedName>
</protein>
<evidence type="ECO:0000313" key="3">
    <source>
        <dbReference type="Proteomes" id="UP000799537"/>
    </source>
</evidence>
<proteinExistence type="predicted"/>
<feature type="region of interest" description="Disordered" evidence="1">
    <location>
        <begin position="165"/>
        <end position="227"/>
    </location>
</feature>
<feature type="compositionally biased region" description="Polar residues" evidence="1">
    <location>
        <begin position="183"/>
        <end position="219"/>
    </location>
</feature>
<reference evidence="2" key="1">
    <citation type="journal article" date="2020" name="Stud. Mycol.">
        <title>101 Dothideomycetes genomes: a test case for predicting lifestyles and emergence of pathogens.</title>
        <authorList>
            <person name="Haridas S."/>
            <person name="Albert R."/>
            <person name="Binder M."/>
            <person name="Bloem J."/>
            <person name="Labutti K."/>
            <person name="Salamov A."/>
            <person name="Andreopoulos B."/>
            <person name="Baker S."/>
            <person name="Barry K."/>
            <person name="Bills G."/>
            <person name="Bluhm B."/>
            <person name="Cannon C."/>
            <person name="Castanera R."/>
            <person name="Culley D."/>
            <person name="Daum C."/>
            <person name="Ezra D."/>
            <person name="Gonzalez J."/>
            <person name="Henrissat B."/>
            <person name="Kuo A."/>
            <person name="Liang C."/>
            <person name="Lipzen A."/>
            <person name="Lutzoni F."/>
            <person name="Magnuson J."/>
            <person name="Mondo S."/>
            <person name="Nolan M."/>
            <person name="Ohm R."/>
            <person name="Pangilinan J."/>
            <person name="Park H.-J."/>
            <person name="Ramirez L."/>
            <person name="Alfaro M."/>
            <person name="Sun H."/>
            <person name="Tritt A."/>
            <person name="Yoshinaga Y."/>
            <person name="Zwiers L.-H."/>
            <person name="Turgeon B."/>
            <person name="Goodwin S."/>
            <person name="Spatafora J."/>
            <person name="Crous P."/>
            <person name="Grigoriev I."/>
        </authorList>
    </citation>
    <scope>NUCLEOTIDE SEQUENCE</scope>
    <source>
        <strain evidence="2">ATCC 36951</strain>
    </source>
</reference>
<feature type="compositionally biased region" description="Low complexity" evidence="1">
    <location>
        <begin position="168"/>
        <end position="182"/>
    </location>
</feature>
<dbReference type="EMBL" id="ML993595">
    <property type="protein sequence ID" value="KAF2166815.1"/>
    <property type="molecule type" value="Genomic_DNA"/>
</dbReference>
<feature type="compositionally biased region" description="Low complexity" evidence="1">
    <location>
        <begin position="39"/>
        <end position="53"/>
    </location>
</feature>
<evidence type="ECO:0000256" key="1">
    <source>
        <dbReference type="SAM" id="MobiDB-lite"/>
    </source>
</evidence>
<accession>A0A6A6CI50</accession>
<dbReference type="OrthoDB" id="3624838at2759"/>
<sequence>MRLNCFCAAPANFPQLDQDEAPRLPRKKTGLKRQGTGESASSRCSTASNSSISKLPPCKRQSDPKIEAMMMPEPAGERPSRCLRMSHPKTYSNIVDSMKKQKGCRDWRNFQVFYNDEIDMTISAVDVAKKRADDYERRLRDLSSFGASRQDDLSKISPTLEMVTNLTSSSSSSRSSTFDNSSDIGRSTSPASPASHQSSDRASPSSPNNLSTCDSTSTGGHPHADRDNSSQLLMKRFIFGDYNIDWRSIPTVDDDNLFNHATLLYRRDLRCKASREYYMEILNGFRIKTIDPPASLSDTNTIIIDGEEVVDMIG</sequence>